<evidence type="ECO:0008006" key="4">
    <source>
        <dbReference type="Google" id="ProtNLM"/>
    </source>
</evidence>
<dbReference type="EMBL" id="BJCC01000013">
    <property type="protein sequence ID" value="GCF93853.1"/>
    <property type="molecule type" value="Genomic_DNA"/>
</dbReference>
<feature type="transmembrane region" description="Helical" evidence="1">
    <location>
        <begin position="7"/>
        <end position="29"/>
    </location>
</feature>
<keyword evidence="3" id="KW-1185">Reference proteome</keyword>
<protein>
    <recommendedName>
        <fullName evidence="4">DUF998 domain-containing protein</fullName>
    </recommendedName>
</protein>
<dbReference type="Proteomes" id="UP000290567">
    <property type="component" value="Unassembled WGS sequence"/>
</dbReference>
<feature type="transmembrane region" description="Helical" evidence="1">
    <location>
        <begin position="52"/>
        <end position="75"/>
    </location>
</feature>
<feature type="transmembrane region" description="Helical" evidence="1">
    <location>
        <begin position="87"/>
        <end position="106"/>
    </location>
</feature>
<proteinExistence type="predicted"/>
<feature type="transmembrane region" description="Helical" evidence="1">
    <location>
        <begin position="118"/>
        <end position="143"/>
    </location>
</feature>
<dbReference type="InterPro" id="IPR009339">
    <property type="entry name" value="DUF998"/>
</dbReference>
<keyword evidence="1" id="KW-1133">Transmembrane helix</keyword>
<comment type="caution">
    <text evidence="2">The sequence shown here is derived from an EMBL/GenBank/DDBJ whole genome shotgun (WGS) entry which is preliminary data.</text>
</comment>
<accession>A0A4P5PKI8</accession>
<dbReference type="OrthoDB" id="2425530at2"/>
<sequence>MRIIKPLFSLGMISSVVYLLHVFIGQALWPEYDPVSMDISSLTADGAPNAPLLRVFTAVYGVTFLLFVATLLWYAVKHYHKATTAGYGLLLIMALSTTIGYSLFPLTGNKTEMNFQNMMHIVVTMVVVFTTIAALFLLAYGYLKKEKNKLLGRICLSFSIAIFLFGALNPLSLAYNLGILGITERLVILTLQLFVFVWSYLFTFKYNKVNIIQ</sequence>
<evidence type="ECO:0000256" key="1">
    <source>
        <dbReference type="SAM" id="Phobius"/>
    </source>
</evidence>
<feature type="transmembrane region" description="Helical" evidence="1">
    <location>
        <begin position="150"/>
        <end position="168"/>
    </location>
</feature>
<keyword evidence="1" id="KW-0472">Membrane</keyword>
<dbReference type="AlphaFoldDB" id="A0A4P5PKI8"/>
<gene>
    <name evidence="2" type="ORF">NRIC_17440</name>
</gene>
<dbReference type="Pfam" id="PF06197">
    <property type="entry name" value="DUF998"/>
    <property type="match status" value="1"/>
</dbReference>
<keyword evidence="1" id="KW-0812">Transmembrane</keyword>
<name>A0A4P5PKI8_9ENTE</name>
<feature type="transmembrane region" description="Helical" evidence="1">
    <location>
        <begin position="174"/>
        <end position="201"/>
    </location>
</feature>
<dbReference type="RefSeq" id="WP_146622291.1">
    <property type="nucleotide sequence ID" value="NZ_BJCC01000013.1"/>
</dbReference>
<evidence type="ECO:0000313" key="2">
    <source>
        <dbReference type="EMBL" id="GCF93853.1"/>
    </source>
</evidence>
<reference evidence="3" key="1">
    <citation type="submission" date="2019-02" db="EMBL/GenBank/DDBJ databases">
        <title>Draft genome sequence of Enterococcus sp. Gos25-1.</title>
        <authorList>
            <person name="Tanaka N."/>
            <person name="Shiwa Y."/>
            <person name="Fujita N."/>
        </authorList>
    </citation>
    <scope>NUCLEOTIDE SEQUENCE [LARGE SCALE GENOMIC DNA]</scope>
    <source>
        <strain evidence="3">Gos25-1</strain>
    </source>
</reference>
<organism evidence="2 3">
    <name type="scientific">Enterococcus florum</name>
    <dbReference type="NCBI Taxonomy" id="2480627"/>
    <lineage>
        <taxon>Bacteria</taxon>
        <taxon>Bacillati</taxon>
        <taxon>Bacillota</taxon>
        <taxon>Bacilli</taxon>
        <taxon>Lactobacillales</taxon>
        <taxon>Enterococcaceae</taxon>
        <taxon>Enterococcus</taxon>
    </lineage>
</organism>
<evidence type="ECO:0000313" key="3">
    <source>
        <dbReference type="Proteomes" id="UP000290567"/>
    </source>
</evidence>